<keyword evidence="2 5" id="KW-0812">Transmembrane</keyword>
<proteinExistence type="predicted"/>
<dbReference type="GO" id="GO:0015165">
    <property type="term" value="F:pyrimidine nucleotide-sugar transmembrane transporter activity"/>
    <property type="evidence" value="ECO:0007669"/>
    <property type="project" value="InterPro"/>
</dbReference>
<sequence length="145" mass="15674">MFPSFVFFNGYTKFTWGVVWLQACGDLVVSAVVWYSDKGVKNVGTAFSLVLGCVLSNYLFDDQLSPMFFVGVEIVVLSVYVYGDARLHGGQSSSKVGIQGGAVDLESATHENAVAIEKVAVALNQRTTPLCTDAKHVQCRRQASA</sequence>
<dbReference type="GO" id="GO:0000139">
    <property type="term" value="C:Golgi membrane"/>
    <property type="evidence" value="ECO:0007669"/>
    <property type="project" value="InterPro"/>
</dbReference>
<comment type="caution">
    <text evidence="6">The sequence shown here is derived from an EMBL/GenBank/DDBJ whole genome shotgun (WGS) entry which is preliminary data.</text>
</comment>
<evidence type="ECO:0000313" key="6">
    <source>
        <dbReference type="EMBL" id="RHY25015.1"/>
    </source>
</evidence>
<dbReference type="VEuPathDB" id="FungiDB:H310_09511"/>
<reference evidence="6 7" key="1">
    <citation type="submission" date="2018-08" db="EMBL/GenBank/DDBJ databases">
        <title>Aphanomyces genome sequencing and annotation.</title>
        <authorList>
            <person name="Minardi D."/>
            <person name="Oidtmann B."/>
            <person name="Van Der Giezen M."/>
            <person name="Studholme D.J."/>
        </authorList>
    </citation>
    <scope>NUCLEOTIDE SEQUENCE [LARGE SCALE GENOMIC DNA]</scope>
    <source>
        <strain evidence="6 7">NJM0002</strain>
    </source>
</reference>
<evidence type="ECO:0000256" key="2">
    <source>
        <dbReference type="ARBA" id="ARBA00022692"/>
    </source>
</evidence>
<evidence type="ECO:0000256" key="1">
    <source>
        <dbReference type="ARBA" id="ARBA00004141"/>
    </source>
</evidence>
<dbReference type="Pfam" id="PF04142">
    <property type="entry name" value="Nuc_sug_transp"/>
    <property type="match status" value="1"/>
</dbReference>
<evidence type="ECO:0000256" key="3">
    <source>
        <dbReference type="ARBA" id="ARBA00022989"/>
    </source>
</evidence>
<protein>
    <recommendedName>
        <fullName evidence="8">EamA domain-containing protein</fullName>
    </recommendedName>
</protein>
<dbReference type="EMBL" id="QUSY01001421">
    <property type="protein sequence ID" value="RHY25015.1"/>
    <property type="molecule type" value="Genomic_DNA"/>
</dbReference>
<name>A0A3R6VGI4_9STRA</name>
<feature type="transmembrane region" description="Helical" evidence="5">
    <location>
        <begin position="14"/>
        <end position="35"/>
    </location>
</feature>
<evidence type="ECO:0008006" key="8">
    <source>
        <dbReference type="Google" id="ProtNLM"/>
    </source>
</evidence>
<gene>
    <name evidence="6" type="ORF">DYB32_008554</name>
</gene>
<dbReference type="AlphaFoldDB" id="A0A3R6VGI4"/>
<keyword evidence="4 5" id="KW-0472">Membrane</keyword>
<evidence type="ECO:0000256" key="4">
    <source>
        <dbReference type="ARBA" id="ARBA00023136"/>
    </source>
</evidence>
<dbReference type="InterPro" id="IPR007271">
    <property type="entry name" value="Nuc_sug_transpt"/>
</dbReference>
<comment type="subcellular location">
    <subcellularLocation>
        <location evidence="1">Membrane</location>
        <topology evidence="1">Multi-pass membrane protein</topology>
    </subcellularLocation>
</comment>
<keyword evidence="7" id="KW-1185">Reference proteome</keyword>
<dbReference type="PANTHER" id="PTHR10231">
    <property type="entry name" value="NUCLEOTIDE-SUGAR TRANSMEMBRANE TRANSPORTER"/>
    <property type="match status" value="1"/>
</dbReference>
<organism evidence="6 7">
    <name type="scientific">Aphanomyces invadans</name>
    <dbReference type="NCBI Taxonomy" id="157072"/>
    <lineage>
        <taxon>Eukaryota</taxon>
        <taxon>Sar</taxon>
        <taxon>Stramenopiles</taxon>
        <taxon>Oomycota</taxon>
        <taxon>Saprolegniomycetes</taxon>
        <taxon>Saprolegniales</taxon>
        <taxon>Verrucalvaceae</taxon>
        <taxon>Aphanomyces</taxon>
    </lineage>
</organism>
<evidence type="ECO:0000256" key="5">
    <source>
        <dbReference type="SAM" id="Phobius"/>
    </source>
</evidence>
<dbReference type="Proteomes" id="UP000285060">
    <property type="component" value="Unassembled WGS sequence"/>
</dbReference>
<keyword evidence="3 5" id="KW-1133">Transmembrane helix</keyword>
<evidence type="ECO:0000313" key="7">
    <source>
        <dbReference type="Proteomes" id="UP000285060"/>
    </source>
</evidence>
<accession>A0A3R6VGI4</accession>
<feature type="transmembrane region" description="Helical" evidence="5">
    <location>
        <begin position="66"/>
        <end position="83"/>
    </location>
</feature>
<feature type="transmembrane region" description="Helical" evidence="5">
    <location>
        <begin position="42"/>
        <end position="60"/>
    </location>
</feature>